<evidence type="ECO:0000313" key="1">
    <source>
        <dbReference type="EMBL" id="CBI04393.1"/>
    </source>
</evidence>
<comment type="caution">
    <text evidence="1">The sequence shown here is derived from an EMBL/GenBank/DDBJ whole genome shotgun (WGS) entry which is preliminary data.</text>
</comment>
<protein>
    <submittedName>
        <fullName evidence="1">Uncharacterized protein</fullName>
    </submittedName>
</protein>
<dbReference type="AlphaFoldDB" id="E6QB17"/>
<gene>
    <name evidence="1" type="ORF">CARN5_2126</name>
</gene>
<sequence>MRLPSTPLTYQNRRKSRWLRLLVVITVCEHQVSVIQLKQGMTDVHGVIGDGQNENPSAELVDTLA</sequence>
<reference evidence="1" key="1">
    <citation type="submission" date="2009-10" db="EMBL/GenBank/DDBJ databases">
        <title>Diversity of trophic interactions inside an arsenic-rich microbial ecosystem.</title>
        <authorList>
            <person name="Bertin P.N."/>
            <person name="Heinrich-Salmeron A."/>
            <person name="Pelletier E."/>
            <person name="Goulhen-Chollet F."/>
            <person name="Arsene-Ploetze F."/>
            <person name="Gallien S."/>
            <person name="Calteau A."/>
            <person name="Vallenet D."/>
            <person name="Casiot C."/>
            <person name="Chane-Woon-Ming B."/>
            <person name="Giloteaux L."/>
            <person name="Barakat M."/>
            <person name="Bonnefoy V."/>
            <person name="Bruneel O."/>
            <person name="Chandler M."/>
            <person name="Cleiss J."/>
            <person name="Duran R."/>
            <person name="Elbaz-Poulichet F."/>
            <person name="Fonknechten N."/>
            <person name="Lauga B."/>
            <person name="Mornico D."/>
            <person name="Ortet P."/>
            <person name="Schaeffer C."/>
            <person name="Siguier P."/>
            <person name="Alexander Thil Smith A."/>
            <person name="Van Dorsselaer A."/>
            <person name="Weissenbach J."/>
            <person name="Medigue C."/>
            <person name="Le Paslier D."/>
        </authorList>
    </citation>
    <scope>NUCLEOTIDE SEQUENCE</scope>
</reference>
<accession>E6QB17</accession>
<organism evidence="1">
    <name type="scientific">mine drainage metagenome</name>
    <dbReference type="NCBI Taxonomy" id="410659"/>
    <lineage>
        <taxon>unclassified sequences</taxon>
        <taxon>metagenomes</taxon>
        <taxon>ecological metagenomes</taxon>
    </lineage>
</organism>
<proteinExistence type="predicted"/>
<name>E6QB17_9ZZZZ</name>
<dbReference type="EMBL" id="CABP01000061">
    <property type="protein sequence ID" value="CBI04393.1"/>
    <property type="molecule type" value="Genomic_DNA"/>
</dbReference>